<feature type="compositionally biased region" description="Basic and acidic residues" evidence="1">
    <location>
        <begin position="103"/>
        <end position="122"/>
    </location>
</feature>
<protein>
    <recommendedName>
        <fullName evidence="3">ATP-dependent DNA helicase RecG</fullName>
    </recommendedName>
</protein>
<evidence type="ECO:0008006" key="3">
    <source>
        <dbReference type="Google" id="ProtNLM"/>
    </source>
</evidence>
<accession>A0A450WAA8</accession>
<dbReference type="InterPro" id="IPR038461">
    <property type="entry name" value="Schlafen_AlbA_2_dom_sf"/>
</dbReference>
<evidence type="ECO:0000256" key="1">
    <source>
        <dbReference type="SAM" id="MobiDB-lite"/>
    </source>
</evidence>
<dbReference type="EMBL" id="CAADFN010000005">
    <property type="protein sequence ID" value="VFK13984.1"/>
    <property type="molecule type" value="Genomic_DNA"/>
</dbReference>
<reference evidence="2" key="1">
    <citation type="submission" date="2019-02" db="EMBL/GenBank/DDBJ databases">
        <authorList>
            <person name="Gruber-Vodicka R. H."/>
            <person name="Seah K. B. B."/>
        </authorList>
    </citation>
    <scope>NUCLEOTIDE SEQUENCE</scope>
    <source>
        <strain evidence="2">BECK_BY7</strain>
    </source>
</reference>
<proteinExistence type="predicted"/>
<organism evidence="2">
    <name type="scientific">Candidatus Kentrum sp. LFY</name>
    <dbReference type="NCBI Taxonomy" id="2126342"/>
    <lineage>
        <taxon>Bacteria</taxon>
        <taxon>Pseudomonadati</taxon>
        <taxon>Pseudomonadota</taxon>
        <taxon>Gammaproteobacteria</taxon>
        <taxon>Candidatus Kentrum</taxon>
    </lineage>
</organism>
<name>A0A450WAA8_9GAMM</name>
<feature type="region of interest" description="Disordered" evidence="1">
    <location>
        <begin position="97"/>
        <end position="124"/>
    </location>
</feature>
<gene>
    <name evidence="2" type="ORF">BECKLFY1418C_GA0070996_100520</name>
</gene>
<evidence type="ECO:0000313" key="2">
    <source>
        <dbReference type="EMBL" id="VFK13984.1"/>
    </source>
</evidence>
<sequence>MTKTELLESIRNGENSFVEFKRDDIDNQKLARELVAFSNLEGGRAARNQLLKDVMRDYGYMEHMGMDILRKIIEPMEEQVGTTPELTVGQEDFSLVPRRSPRHRDGPEMAKHLQPQRKDFPDLPRFPTPELVDKEQRALLFWANCLAALRPARQCRSIIEEKRFWFGINTSFHLHKPPRRQEDPWKGLYIHR</sequence>
<dbReference type="Gene3D" id="3.30.950.30">
    <property type="entry name" value="Schlafen, AAA domain"/>
    <property type="match status" value="1"/>
</dbReference>
<dbReference type="AlphaFoldDB" id="A0A450WAA8"/>